<feature type="signal peptide" evidence="1">
    <location>
        <begin position="1"/>
        <end position="26"/>
    </location>
</feature>
<comment type="caution">
    <text evidence="2">The sequence shown here is derived from an EMBL/GenBank/DDBJ whole genome shotgun (WGS) entry which is preliminary data.</text>
</comment>
<reference evidence="2 3" key="1">
    <citation type="journal article" date="2014" name="Int. J. Syst. Evol. Microbiol.">
        <title>Nocardia vulneris sp. nov., isolated from wounds of human patients in North America.</title>
        <authorList>
            <person name="Lasker B.A."/>
            <person name="Bell M."/>
            <person name="Klenk H.P."/>
            <person name="Sproer C."/>
            <person name="Schumann C."/>
            <person name="Schumann P."/>
            <person name="Brown J.M."/>
        </authorList>
    </citation>
    <scope>NUCLEOTIDE SEQUENCE [LARGE SCALE GENOMIC DNA]</scope>
    <source>
        <strain evidence="2 3">W9851</strain>
    </source>
</reference>
<organism evidence="2 3">
    <name type="scientific">Nocardia vulneris</name>
    <dbReference type="NCBI Taxonomy" id="1141657"/>
    <lineage>
        <taxon>Bacteria</taxon>
        <taxon>Bacillati</taxon>
        <taxon>Actinomycetota</taxon>
        <taxon>Actinomycetes</taxon>
        <taxon>Mycobacteriales</taxon>
        <taxon>Nocardiaceae</taxon>
        <taxon>Nocardia</taxon>
    </lineage>
</organism>
<dbReference type="EMBL" id="JNFP01000017">
    <property type="protein sequence ID" value="KIA64021.1"/>
    <property type="molecule type" value="Genomic_DNA"/>
</dbReference>
<protein>
    <submittedName>
        <fullName evidence="2">Uncharacterized protein</fullName>
    </submittedName>
</protein>
<gene>
    <name evidence="2" type="ORF">FG87_16745</name>
</gene>
<accession>A0ABR4ZFF8</accession>
<evidence type="ECO:0000313" key="2">
    <source>
        <dbReference type="EMBL" id="KIA64021.1"/>
    </source>
</evidence>
<evidence type="ECO:0000256" key="1">
    <source>
        <dbReference type="SAM" id="SignalP"/>
    </source>
</evidence>
<sequence length="149" mass="15076">MSVRAIAVLPVLLCAASLAGSGQATAQGYGGCQVGSVMSGRLVPGTGSAGQNIHREVNLRECASALLPGVDAARMSVTIPFNAPGATSSAEFAWSDGSVSTATGYGNGLWSITAGPATGHALHIHTADTWNGWYFSYAEVLVTSATFVS</sequence>
<name>A0ABR4ZFF8_9NOCA</name>
<dbReference type="Proteomes" id="UP000031364">
    <property type="component" value="Unassembled WGS sequence"/>
</dbReference>
<evidence type="ECO:0000313" key="3">
    <source>
        <dbReference type="Proteomes" id="UP000031364"/>
    </source>
</evidence>
<proteinExistence type="predicted"/>
<keyword evidence="3" id="KW-1185">Reference proteome</keyword>
<keyword evidence="1" id="KW-0732">Signal</keyword>
<dbReference type="RefSeq" id="WP_043671073.1">
    <property type="nucleotide sequence ID" value="NZ_BDCI01000017.1"/>
</dbReference>
<feature type="chain" id="PRO_5046540495" evidence="1">
    <location>
        <begin position="27"/>
        <end position="149"/>
    </location>
</feature>